<dbReference type="InterPro" id="IPR043519">
    <property type="entry name" value="NT_sf"/>
</dbReference>
<dbReference type="Proteomes" id="UP000316988">
    <property type="component" value="Unassembled WGS sequence"/>
</dbReference>
<evidence type="ECO:0000256" key="6">
    <source>
        <dbReference type="ARBA" id="ARBA00022741"/>
    </source>
</evidence>
<dbReference type="OrthoDB" id="9803128at2"/>
<keyword evidence="12" id="KW-1185">Reference proteome</keyword>
<evidence type="ECO:0000256" key="9">
    <source>
        <dbReference type="ARBA" id="ARBA00038276"/>
    </source>
</evidence>
<dbReference type="Gene3D" id="3.30.460.10">
    <property type="entry name" value="Beta Polymerase, domain 2"/>
    <property type="match status" value="1"/>
</dbReference>
<organism evidence="11 12">
    <name type="scientific">Aeromicrobium piscarium</name>
    <dbReference type="NCBI Taxonomy" id="2590901"/>
    <lineage>
        <taxon>Bacteria</taxon>
        <taxon>Bacillati</taxon>
        <taxon>Actinomycetota</taxon>
        <taxon>Actinomycetes</taxon>
        <taxon>Propionibacteriales</taxon>
        <taxon>Nocardioidaceae</taxon>
        <taxon>Aeromicrobium</taxon>
    </lineage>
</organism>
<dbReference type="AlphaFoldDB" id="A0A554RP67"/>
<keyword evidence="6" id="KW-0547">Nucleotide-binding</keyword>
<evidence type="ECO:0000256" key="1">
    <source>
        <dbReference type="ARBA" id="ARBA00001946"/>
    </source>
</evidence>
<keyword evidence="8" id="KW-0460">Magnesium</keyword>
<keyword evidence="3 11" id="KW-0808">Transferase</keyword>
<feature type="domain" description="Polymerase nucleotidyl transferase" evidence="10">
    <location>
        <begin position="11"/>
        <end position="90"/>
    </location>
</feature>
<evidence type="ECO:0000256" key="3">
    <source>
        <dbReference type="ARBA" id="ARBA00022679"/>
    </source>
</evidence>
<dbReference type="InterPro" id="IPR052038">
    <property type="entry name" value="Type-VII_TA_antitoxin"/>
</dbReference>
<dbReference type="EMBL" id="VLNT01000020">
    <property type="protein sequence ID" value="TSD55841.1"/>
    <property type="molecule type" value="Genomic_DNA"/>
</dbReference>
<comment type="caution">
    <text evidence="11">The sequence shown here is derived from an EMBL/GenBank/DDBJ whole genome shotgun (WGS) entry which is preliminary data.</text>
</comment>
<dbReference type="SUPFAM" id="SSF81301">
    <property type="entry name" value="Nucleotidyltransferase"/>
    <property type="match status" value="1"/>
</dbReference>
<evidence type="ECO:0000256" key="2">
    <source>
        <dbReference type="ARBA" id="ARBA00022649"/>
    </source>
</evidence>
<keyword evidence="2" id="KW-1277">Toxin-antitoxin system</keyword>
<comment type="cofactor">
    <cofactor evidence="1">
        <name>Mg(2+)</name>
        <dbReference type="ChEBI" id="CHEBI:18420"/>
    </cofactor>
</comment>
<dbReference type="PANTHER" id="PTHR33571">
    <property type="entry name" value="SSL8005 PROTEIN"/>
    <property type="match status" value="1"/>
</dbReference>
<dbReference type="Pfam" id="PF01909">
    <property type="entry name" value="NTP_transf_2"/>
    <property type="match status" value="1"/>
</dbReference>
<sequence length="97" mass="10874">MSAIDVNQERLRDVCERYGVASLELFGSIARDESNEDSDVDLLYVLKPGVRLGFRLFELEDELAVIFGRPVDLVARTAINKYIRAQVLADAQPLYAA</sequence>
<evidence type="ECO:0000256" key="5">
    <source>
        <dbReference type="ARBA" id="ARBA00022723"/>
    </source>
</evidence>
<evidence type="ECO:0000313" key="12">
    <source>
        <dbReference type="Proteomes" id="UP000316988"/>
    </source>
</evidence>
<accession>A0A554RP67</accession>
<evidence type="ECO:0000259" key="10">
    <source>
        <dbReference type="Pfam" id="PF01909"/>
    </source>
</evidence>
<keyword evidence="5" id="KW-0479">Metal-binding</keyword>
<name>A0A554RP67_9ACTN</name>
<evidence type="ECO:0000256" key="4">
    <source>
        <dbReference type="ARBA" id="ARBA00022695"/>
    </source>
</evidence>
<dbReference type="GO" id="GO:0005524">
    <property type="term" value="F:ATP binding"/>
    <property type="evidence" value="ECO:0007669"/>
    <property type="project" value="UniProtKB-KW"/>
</dbReference>
<dbReference type="PANTHER" id="PTHR33571:SF14">
    <property type="entry name" value="PROTEIN ADENYLYLTRANSFERASE MJ0435-RELATED"/>
    <property type="match status" value="1"/>
</dbReference>
<dbReference type="CDD" id="cd05403">
    <property type="entry name" value="NT_KNTase_like"/>
    <property type="match status" value="1"/>
</dbReference>
<evidence type="ECO:0000256" key="8">
    <source>
        <dbReference type="ARBA" id="ARBA00022842"/>
    </source>
</evidence>
<evidence type="ECO:0000256" key="7">
    <source>
        <dbReference type="ARBA" id="ARBA00022840"/>
    </source>
</evidence>
<gene>
    <name evidence="11" type="ORF">FNM00_16420</name>
</gene>
<keyword evidence="7" id="KW-0067">ATP-binding</keyword>
<protein>
    <submittedName>
        <fullName evidence="11">Nucleotidyltransferase family protein</fullName>
    </submittedName>
</protein>
<dbReference type="InterPro" id="IPR002934">
    <property type="entry name" value="Polymerase_NTP_transf_dom"/>
</dbReference>
<evidence type="ECO:0000313" key="11">
    <source>
        <dbReference type="EMBL" id="TSD55841.1"/>
    </source>
</evidence>
<comment type="similarity">
    <text evidence="9">Belongs to the MntA antitoxin family.</text>
</comment>
<reference evidence="11 12" key="1">
    <citation type="submission" date="2019-07" db="EMBL/GenBank/DDBJ databases">
        <authorList>
            <person name="Zhao L.H."/>
        </authorList>
    </citation>
    <scope>NUCLEOTIDE SEQUENCE [LARGE SCALE GENOMIC DNA]</scope>
    <source>
        <strain evidence="11 12">Co35</strain>
    </source>
</reference>
<proteinExistence type="inferred from homology"/>
<keyword evidence="4" id="KW-0548">Nucleotidyltransferase</keyword>
<dbReference type="GO" id="GO:0046872">
    <property type="term" value="F:metal ion binding"/>
    <property type="evidence" value="ECO:0007669"/>
    <property type="project" value="UniProtKB-KW"/>
</dbReference>
<dbReference type="GO" id="GO:0016779">
    <property type="term" value="F:nucleotidyltransferase activity"/>
    <property type="evidence" value="ECO:0007669"/>
    <property type="project" value="UniProtKB-KW"/>
</dbReference>